<evidence type="ECO:0000313" key="4">
    <source>
        <dbReference type="EMBL" id="KAF1849610.1"/>
    </source>
</evidence>
<proteinExistence type="predicted"/>
<dbReference type="PANTHER" id="PTHR36167">
    <property type="entry name" value="C2H2 FINGER DOMAIN TRANSCRIPTION FACTOR (EUROFUNG)-RELATED"/>
    <property type="match status" value="1"/>
</dbReference>
<dbReference type="Gene3D" id="3.30.160.60">
    <property type="entry name" value="Classic Zinc Finger"/>
    <property type="match status" value="1"/>
</dbReference>
<dbReference type="InterPro" id="IPR031348">
    <property type="entry name" value="PigL_N"/>
</dbReference>
<dbReference type="InterPro" id="IPR054464">
    <property type="entry name" value="ULD_fung"/>
</dbReference>
<feature type="compositionally biased region" description="Acidic residues" evidence="2">
    <location>
        <begin position="1052"/>
        <end position="1082"/>
    </location>
</feature>
<dbReference type="InterPro" id="IPR004827">
    <property type="entry name" value="bZIP"/>
</dbReference>
<dbReference type="GO" id="GO:0003700">
    <property type="term" value="F:DNA-binding transcription factor activity"/>
    <property type="evidence" value="ECO:0007669"/>
    <property type="project" value="InterPro"/>
</dbReference>
<feature type="domain" description="BZIP" evidence="3">
    <location>
        <begin position="709"/>
        <end position="723"/>
    </location>
</feature>
<sequence>MAEPIGLIASVIQVAGAGLKLSQTLYQYVDGVATADRRIKDIAKEIELTSFVVEELGNVFKQDETSNLISKNAVKTANETMKECSTVFADIDATLKKSKKNTLGRLMLPFRDTKIELLRNHIDKLKSTLQLLMQVLTHAHQVASKKLDREAEAKQREDIRELLENKKRSTKRYEESLRNFSVSDGSTITDNDQESEKDNDDPMSTDALTIAASAIGSTITPDTLGKCVQHIRSLLEDIETLQQALTSQVAGDDHSEHHQSLIGSYFRARGHLDSVLLGSAKNPDTSSLTSTTLQAKVREAEIGIQKTMTGSTLNQISSRSDTLMDANFSKALQEATERARVEEKERWAAKVALEAAHSKATKSPHAERQTPISFQDTLGRKYTVPFHVCSTWEGMYKFIKEAYVDESSWKQHVHNRSFKLTDANGNILLSRYWSSVIEPGSTIAMQFLSTCKPIEGHDSSLRRTDTNNDVEDQTRLTRPWSSAAGSLRLKKQMTGRRGSRAWSLGVDSRQQTADTDTPLPDSTIDEPLPRPAGIDAKGGAEEPKPVLVASEIERQSSDAQNKASLPSVKEPVDQTNSKDELVLEDLDMALDLNDDQGPETPKYPTNLKFPSHVPVELSKPVFETNRRARNKVRKAVVFTDTEDVRPSFASVRPRPSETHNAPVFPISHQPYAPYRIVETAGTSEGAQSVHKEEAVGSSKPLPDDDIALKRARNTLAARESRQRKFHHVGDIERPKSELDLFDPYAMPTKHTHKAEVDIDATVRNMPDDIEKVSEWAALLDGVQDKTDNPAVSAQGVRQAISRQPSSGPWESVPRAVESTSDEDAGNGRIQIAPPVKMPVPKSLPPNYDSGSHDAPPPRFGGSGPYSYHYSLTKGKSPEDSPRREVRESLNARSEYGASTNTDLSSIHMTPAVAKAVRLFKRPLVMNKIESPPVSWGPAHSISYPDAPSDSIGPAAPLRLLGRSNSSRRRSAVASHMSSLPYARLPPPPPPTDRIDLPLSSATYIPCGDSFGSGVGIPQLHTETPESDVDRARYKHKVSSNSGSGRPSYPSVEDWDEDDDEDDDEVEAEVSVEGASEDLDEVDELLKEWTNVLGGED</sequence>
<dbReference type="GeneID" id="63853503"/>
<evidence type="ECO:0000313" key="5">
    <source>
        <dbReference type="Proteomes" id="UP000800039"/>
    </source>
</evidence>
<organism evidence="4 5">
    <name type="scientific">Cucurbitaria berberidis CBS 394.84</name>
    <dbReference type="NCBI Taxonomy" id="1168544"/>
    <lineage>
        <taxon>Eukaryota</taxon>
        <taxon>Fungi</taxon>
        <taxon>Dikarya</taxon>
        <taxon>Ascomycota</taxon>
        <taxon>Pezizomycotina</taxon>
        <taxon>Dothideomycetes</taxon>
        <taxon>Pleosporomycetidae</taxon>
        <taxon>Pleosporales</taxon>
        <taxon>Pleosporineae</taxon>
        <taxon>Cucurbitariaceae</taxon>
        <taxon>Cucurbitaria</taxon>
    </lineage>
</organism>
<evidence type="ECO:0000256" key="2">
    <source>
        <dbReference type="SAM" id="MobiDB-lite"/>
    </source>
</evidence>
<gene>
    <name evidence="4" type="ORF">K460DRAFT_399726</name>
</gene>
<dbReference type="OrthoDB" id="5431013at2759"/>
<keyword evidence="1" id="KW-0175">Coiled coil</keyword>
<keyword evidence="5" id="KW-1185">Reference proteome</keyword>
<evidence type="ECO:0000259" key="3">
    <source>
        <dbReference type="PROSITE" id="PS00036"/>
    </source>
</evidence>
<dbReference type="SUPFAM" id="SSF57959">
    <property type="entry name" value="Leucine zipper domain"/>
    <property type="match status" value="1"/>
</dbReference>
<feature type="region of interest" description="Disordered" evidence="2">
    <location>
        <begin position="1011"/>
        <end position="1082"/>
    </location>
</feature>
<feature type="compositionally biased region" description="Basic and acidic residues" evidence="2">
    <location>
        <begin position="456"/>
        <end position="466"/>
    </location>
</feature>
<name>A0A9P4GQT1_9PLEO</name>
<dbReference type="InterPro" id="IPR039327">
    <property type="entry name" value="CON7-like"/>
</dbReference>
<feature type="region of interest" description="Disordered" evidence="2">
    <location>
        <begin position="962"/>
        <end position="999"/>
    </location>
</feature>
<feature type="region of interest" description="Disordered" evidence="2">
    <location>
        <begin position="647"/>
        <end position="666"/>
    </location>
</feature>
<protein>
    <recommendedName>
        <fullName evidence="3">BZIP domain-containing protein</fullName>
    </recommendedName>
</protein>
<dbReference type="PANTHER" id="PTHR36167:SF4">
    <property type="entry name" value="FUNGAL N-TERMINAL DOMAIN-CONTAINING PROTEIN"/>
    <property type="match status" value="1"/>
</dbReference>
<feature type="compositionally biased region" description="Acidic residues" evidence="2">
    <location>
        <begin position="191"/>
        <end position="203"/>
    </location>
</feature>
<feature type="region of interest" description="Disordered" evidence="2">
    <location>
        <begin position="456"/>
        <end position="575"/>
    </location>
</feature>
<evidence type="ECO:0000256" key="1">
    <source>
        <dbReference type="SAM" id="Coils"/>
    </source>
</evidence>
<reference evidence="4" key="1">
    <citation type="submission" date="2020-01" db="EMBL/GenBank/DDBJ databases">
        <authorList>
            <consortium name="DOE Joint Genome Institute"/>
            <person name="Haridas S."/>
            <person name="Albert R."/>
            <person name="Binder M."/>
            <person name="Bloem J."/>
            <person name="Labutti K."/>
            <person name="Salamov A."/>
            <person name="Andreopoulos B."/>
            <person name="Baker S.E."/>
            <person name="Barry K."/>
            <person name="Bills G."/>
            <person name="Bluhm B.H."/>
            <person name="Cannon C."/>
            <person name="Castanera R."/>
            <person name="Culley D.E."/>
            <person name="Daum C."/>
            <person name="Ezra D."/>
            <person name="Gonzalez J.B."/>
            <person name="Henrissat B."/>
            <person name="Kuo A."/>
            <person name="Liang C."/>
            <person name="Lipzen A."/>
            <person name="Lutzoni F."/>
            <person name="Magnuson J."/>
            <person name="Mondo S."/>
            <person name="Nolan M."/>
            <person name="Ohm R."/>
            <person name="Pangilinan J."/>
            <person name="Park H.-J."/>
            <person name="Ramirez L."/>
            <person name="Alfaro M."/>
            <person name="Sun H."/>
            <person name="Tritt A."/>
            <person name="Yoshinaga Y."/>
            <person name="Zwiers L.-H."/>
            <person name="Turgeon B.G."/>
            <person name="Goodwin S.B."/>
            <person name="Spatafora J.W."/>
            <person name="Crous P.W."/>
            <person name="Grigoriev I.V."/>
        </authorList>
    </citation>
    <scope>NUCLEOTIDE SEQUENCE</scope>
    <source>
        <strain evidence="4">CBS 394.84</strain>
    </source>
</reference>
<dbReference type="RefSeq" id="XP_040792173.1">
    <property type="nucleotide sequence ID" value="XM_040936253.1"/>
</dbReference>
<dbReference type="PROSITE" id="PS00036">
    <property type="entry name" value="BZIP_BASIC"/>
    <property type="match status" value="1"/>
</dbReference>
<feature type="compositionally biased region" description="Basic and acidic residues" evidence="2">
    <location>
        <begin position="875"/>
        <end position="889"/>
    </location>
</feature>
<dbReference type="InterPro" id="IPR046347">
    <property type="entry name" value="bZIP_sf"/>
</dbReference>
<dbReference type="AlphaFoldDB" id="A0A9P4GQT1"/>
<feature type="region of interest" description="Disordered" evidence="2">
    <location>
        <begin position="182"/>
        <end position="203"/>
    </location>
</feature>
<dbReference type="Pfam" id="PF17111">
    <property type="entry name" value="PigL_N"/>
    <property type="match status" value="1"/>
</dbReference>
<feature type="region of interest" description="Disordered" evidence="2">
    <location>
        <begin position="786"/>
        <end position="902"/>
    </location>
</feature>
<dbReference type="CDD" id="cd12193">
    <property type="entry name" value="bZIP_GCN4"/>
    <property type="match status" value="1"/>
</dbReference>
<comment type="caution">
    <text evidence="4">The sequence shown here is derived from an EMBL/GenBank/DDBJ whole genome shotgun (WGS) entry which is preliminary data.</text>
</comment>
<dbReference type="EMBL" id="ML976614">
    <property type="protein sequence ID" value="KAF1849610.1"/>
    <property type="molecule type" value="Genomic_DNA"/>
</dbReference>
<feature type="coiled-coil region" evidence="1">
    <location>
        <begin position="115"/>
        <end position="179"/>
    </location>
</feature>
<dbReference type="Proteomes" id="UP000800039">
    <property type="component" value="Unassembled WGS sequence"/>
</dbReference>
<accession>A0A9P4GQT1</accession>
<dbReference type="Pfam" id="PF22893">
    <property type="entry name" value="ULD_2"/>
    <property type="match status" value="1"/>
</dbReference>
<feature type="compositionally biased region" description="Basic residues" evidence="2">
    <location>
        <begin position="488"/>
        <end position="499"/>
    </location>
</feature>